<protein>
    <submittedName>
        <fullName evidence="2">Uncharacterized protein</fullName>
    </submittedName>
</protein>
<reference evidence="2 3" key="1">
    <citation type="journal article" date="2015" name="Genome Announc.">
        <title>Expanding the biotechnology potential of lactobacilli through comparative genomics of 213 strains and associated genera.</title>
        <authorList>
            <person name="Sun Z."/>
            <person name="Harris H.M."/>
            <person name="McCann A."/>
            <person name="Guo C."/>
            <person name="Argimon S."/>
            <person name="Zhang W."/>
            <person name="Yang X."/>
            <person name="Jeffery I.B."/>
            <person name="Cooney J.C."/>
            <person name="Kagawa T.F."/>
            <person name="Liu W."/>
            <person name="Song Y."/>
            <person name="Salvetti E."/>
            <person name="Wrobel A."/>
            <person name="Rasinkangas P."/>
            <person name="Parkhill J."/>
            <person name="Rea M.C."/>
            <person name="O'Sullivan O."/>
            <person name="Ritari J."/>
            <person name="Douillard F.P."/>
            <person name="Paul Ross R."/>
            <person name="Yang R."/>
            <person name="Briner A.E."/>
            <person name="Felis G.E."/>
            <person name="de Vos W.M."/>
            <person name="Barrangou R."/>
            <person name="Klaenhammer T.R."/>
            <person name="Caufield P.W."/>
            <person name="Cui Y."/>
            <person name="Zhang H."/>
            <person name="O'Toole P.W."/>
        </authorList>
    </citation>
    <scope>NUCLEOTIDE SEQUENCE [LARGE SCALE GENOMIC DNA]</scope>
    <source>
        <strain evidence="2 3">DSM 14340</strain>
    </source>
</reference>
<dbReference type="PATRIC" id="fig|1423747.3.peg.1716"/>
<feature type="transmembrane region" description="Helical" evidence="1">
    <location>
        <begin position="166"/>
        <end position="185"/>
    </location>
</feature>
<keyword evidence="1" id="KW-0472">Membrane</keyword>
<keyword evidence="1" id="KW-1133">Transmembrane helix</keyword>
<keyword evidence="1" id="KW-0812">Transmembrane</keyword>
<feature type="transmembrane region" description="Helical" evidence="1">
    <location>
        <begin position="80"/>
        <end position="105"/>
    </location>
</feature>
<sequence>MAAQHIVLGITSNSFWFIGVYLVVLGLLMVGMYYGLMNKKSRSMFLMIDTVLSIVVYLVGGVIVGLILGVHFYYEDSERLGLLLSGVPGIMGLLCSLLSFTFLVINCRRLLDGDKQDIESTIESSFSKNYVFGFSQLTLLMGLISTAFPSGAIIDLLLKIPNDNEVHWIGLLAVIPYILGVYLQFNVPKWFEKSAWTYAIQQQLVQDYPTRLKRRRDRNK</sequence>
<evidence type="ECO:0000313" key="2">
    <source>
        <dbReference type="EMBL" id="KRL59353.1"/>
    </source>
</evidence>
<feature type="transmembrane region" description="Helical" evidence="1">
    <location>
        <begin position="15"/>
        <end position="36"/>
    </location>
</feature>
<feature type="transmembrane region" description="Helical" evidence="1">
    <location>
        <begin position="48"/>
        <end position="74"/>
    </location>
</feature>
<proteinExistence type="predicted"/>
<accession>A0A0R1RSA8</accession>
<feature type="transmembrane region" description="Helical" evidence="1">
    <location>
        <begin position="130"/>
        <end position="154"/>
    </location>
</feature>
<organism evidence="2 3">
    <name type="scientific">Latilactobacillus fuchuensis DSM 14340 = JCM 11249</name>
    <dbReference type="NCBI Taxonomy" id="1423747"/>
    <lineage>
        <taxon>Bacteria</taxon>
        <taxon>Bacillati</taxon>
        <taxon>Bacillota</taxon>
        <taxon>Bacilli</taxon>
        <taxon>Lactobacillales</taxon>
        <taxon>Lactobacillaceae</taxon>
        <taxon>Latilactobacillus</taxon>
    </lineage>
</organism>
<dbReference type="RefSeq" id="WP_056950527.1">
    <property type="nucleotide sequence ID" value="NZ_AZEX01000049.1"/>
</dbReference>
<comment type="caution">
    <text evidence="2">The sequence shown here is derived from an EMBL/GenBank/DDBJ whole genome shotgun (WGS) entry which is preliminary data.</text>
</comment>
<name>A0A0R1RSA8_9LACO</name>
<evidence type="ECO:0000256" key="1">
    <source>
        <dbReference type="SAM" id="Phobius"/>
    </source>
</evidence>
<gene>
    <name evidence="2" type="ORF">FC69_GL001688</name>
</gene>
<evidence type="ECO:0000313" key="3">
    <source>
        <dbReference type="Proteomes" id="UP000051264"/>
    </source>
</evidence>
<dbReference type="EMBL" id="AZEX01000049">
    <property type="protein sequence ID" value="KRL59353.1"/>
    <property type="molecule type" value="Genomic_DNA"/>
</dbReference>
<dbReference type="AlphaFoldDB" id="A0A0R1RSA8"/>
<dbReference type="Proteomes" id="UP000051264">
    <property type="component" value="Unassembled WGS sequence"/>
</dbReference>
<dbReference type="STRING" id="1423747.FC69_GL001688"/>